<accession>A0A6S7IKZ2</accession>
<sequence>MSFYKELNNLSTADFYEYSTRTNIKRKAVKSSRELFEVERVISRRNRRGKADYYVKWKNYSSLENTWEPEENLNAAAIRAFENPAPAENMIQDARDSLACGILEQLKSKSMLPTVIPFRHDVFRYFFGGKGEISNERGAVLLEKSDFQICDFRGDWDKIARTL</sequence>
<dbReference type="PROSITE" id="PS00598">
    <property type="entry name" value="CHROMO_1"/>
    <property type="match status" value="1"/>
</dbReference>
<protein>
    <submittedName>
        <fullName evidence="3">Uncharacterized protein</fullName>
    </submittedName>
</protein>
<name>A0A6S7IKZ2_PARCT</name>
<proteinExistence type="predicted"/>
<keyword evidence="2" id="KW-0539">Nucleus</keyword>
<dbReference type="InterPro" id="IPR017984">
    <property type="entry name" value="Chromo_dom_subgr"/>
</dbReference>
<dbReference type="OrthoDB" id="5984192at2759"/>
<evidence type="ECO:0000256" key="2">
    <source>
        <dbReference type="ARBA" id="ARBA00023242"/>
    </source>
</evidence>
<dbReference type="Pfam" id="PF00385">
    <property type="entry name" value="Chromo"/>
    <property type="match status" value="1"/>
</dbReference>
<keyword evidence="4" id="KW-1185">Reference proteome</keyword>
<dbReference type="GO" id="GO:0005634">
    <property type="term" value="C:nucleus"/>
    <property type="evidence" value="ECO:0007669"/>
    <property type="project" value="UniProtKB-SubCell"/>
</dbReference>
<dbReference type="EMBL" id="CACRXK020005508">
    <property type="protein sequence ID" value="CAB4006442.1"/>
    <property type="molecule type" value="Genomic_DNA"/>
</dbReference>
<evidence type="ECO:0000313" key="4">
    <source>
        <dbReference type="Proteomes" id="UP001152795"/>
    </source>
</evidence>
<gene>
    <name evidence="3" type="ORF">PACLA_8A077710</name>
</gene>
<dbReference type="InterPro" id="IPR016197">
    <property type="entry name" value="Chromo-like_dom_sf"/>
</dbReference>
<dbReference type="CDD" id="cd00024">
    <property type="entry name" value="CD_CSD"/>
    <property type="match status" value="1"/>
</dbReference>
<dbReference type="PANTHER" id="PTHR22812">
    <property type="entry name" value="CHROMOBOX PROTEIN"/>
    <property type="match status" value="1"/>
</dbReference>
<dbReference type="InterPro" id="IPR051219">
    <property type="entry name" value="Heterochromatin_chromo-domain"/>
</dbReference>
<dbReference type="AlphaFoldDB" id="A0A6S7IKZ2"/>
<comment type="subcellular location">
    <subcellularLocation>
        <location evidence="1">Nucleus</location>
    </subcellularLocation>
</comment>
<dbReference type="PRINTS" id="PR00504">
    <property type="entry name" value="CHROMODOMAIN"/>
</dbReference>
<dbReference type="InterPro" id="IPR000953">
    <property type="entry name" value="Chromo/chromo_shadow_dom"/>
</dbReference>
<dbReference type="PROSITE" id="PS50013">
    <property type="entry name" value="CHROMO_2"/>
    <property type="match status" value="1"/>
</dbReference>
<dbReference type="InterPro" id="IPR023779">
    <property type="entry name" value="Chromodomain_CS"/>
</dbReference>
<evidence type="ECO:0000256" key="1">
    <source>
        <dbReference type="ARBA" id="ARBA00004123"/>
    </source>
</evidence>
<dbReference type="Gene3D" id="2.40.50.40">
    <property type="match status" value="1"/>
</dbReference>
<comment type="caution">
    <text evidence="3">The sequence shown here is derived from an EMBL/GenBank/DDBJ whole genome shotgun (WGS) entry which is preliminary data.</text>
</comment>
<reference evidence="3" key="1">
    <citation type="submission" date="2020-04" db="EMBL/GenBank/DDBJ databases">
        <authorList>
            <person name="Alioto T."/>
            <person name="Alioto T."/>
            <person name="Gomez Garrido J."/>
        </authorList>
    </citation>
    <scope>NUCLEOTIDE SEQUENCE</scope>
    <source>
        <strain evidence="3">A484AB</strain>
    </source>
</reference>
<dbReference type="SUPFAM" id="SSF54160">
    <property type="entry name" value="Chromo domain-like"/>
    <property type="match status" value="1"/>
</dbReference>
<dbReference type="Proteomes" id="UP001152795">
    <property type="component" value="Unassembled WGS sequence"/>
</dbReference>
<dbReference type="InterPro" id="IPR023780">
    <property type="entry name" value="Chromo_domain"/>
</dbReference>
<dbReference type="SMART" id="SM00298">
    <property type="entry name" value="CHROMO"/>
    <property type="match status" value="1"/>
</dbReference>
<evidence type="ECO:0000313" key="3">
    <source>
        <dbReference type="EMBL" id="CAB4006442.1"/>
    </source>
</evidence>
<organism evidence="3 4">
    <name type="scientific">Paramuricea clavata</name>
    <name type="common">Red gorgonian</name>
    <name type="synonym">Violescent sea-whip</name>
    <dbReference type="NCBI Taxonomy" id="317549"/>
    <lineage>
        <taxon>Eukaryota</taxon>
        <taxon>Metazoa</taxon>
        <taxon>Cnidaria</taxon>
        <taxon>Anthozoa</taxon>
        <taxon>Octocorallia</taxon>
        <taxon>Malacalcyonacea</taxon>
        <taxon>Plexauridae</taxon>
        <taxon>Paramuricea</taxon>
    </lineage>
</organism>